<dbReference type="AlphaFoldDB" id="A0A6M3ZRJ1"/>
<gene>
    <name evidence="2" type="ORF">C798_07345</name>
</gene>
<comment type="similarity">
    <text evidence="1">Belongs to the HyuE racemase family.</text>
</comment>
<evidence type="ECO:0000313" key="2">
    <source>
        <dbReference type="EMBL" id="QJQ00052.1"/>
    </source>
</evidence>
<dbReference type="InterPro" id="IPR015942">
    <property type="entry name" value="Asp/Glu/hydantoin_racemase"/>
</dbReference>
<dbReference type="InterPro" id="IPR053714">
    <property type="entry name" value="Iso_Racemase_Enz_sf"/>
</dbReference>
<accession>A0A6M3ZRJ1</accession>
<dbReference type="PANTHER" id="PTHR28047">
    <property type="entry name" value="PROTEIN DCG1"/>
    <property type="match status" value="1"/>
</dbReference>
<protein>
    <submittedName>
        <fullName evidence="2">Asp/Glu racemase</fullName>
    </submittedName>
</protein>
<dbReference type="GO" id="GO:0047661">
    <property type="term" value="F:amino-acid racemase activity"/>
    <property type="evidence" value="ECO:0007669"/>
    <property type="project" value="InterPro"/>
</dbReference>
<sequence length="228" mass="23653">MSLVAADGPALFVINPNSTAAVTHGIEAAMAPLRMAGGPVIECLSLSSGPPGIQTQQDVDNVAPQLVSLARSLRARAAAFVIACYSDPGLYAVREAVDVPVLGIMESGVLTALTLGQRFGVIAILPGSIPRHLRAYGAMGVQSRLAGELAIGLNVTELADYNRTLARMCEVGLRLRDTHGADVIVMGCAGMAVYRDALQEALGIPVVEPSQAAAAMAIGRIKMNWHGA</sequence>
<dbReference type="PANTHER" id="PTHR28047:SF5">
    <property type="entry name" value="PROTEIN DCG1"/>
    <property type="match status" value="1"/>
</dbReference>
<dbReference type="InterPro" id="IPR001920">
    <property type="entry name" value="Asp/Glu_race"/>
</dbReference>
<dbReference type="Pfam" id="PF01177">
    <property type="entry name" value="Asp_Glu_race"/>
    <property type="match status" value="1"/>
</dbReference>
<name>A0A6M3ZRJ1_9BURK</name>
<evidence type="ECO:0000256" key="1">
    <source>
        <dbReference type="ARBA" id="ARBA00038414"/>
    </source>
</evidence>
<organism evidence="2 3">
    <name type="scientific">Herbaspirillum rubrisubalbicans Os34</name>
    <dbReference type="NCBI Taxonomy" id="1235827"/>
    <lineage>
        <taxon>Bacteria</taxon>
        <taxon>Pseudomonadati</taxon>
        <taxon>Pseudomonadota</taxon>
        <taxon>Betaproteobacteria</taxon>
        <taxon>Burkholderiales</taxon>
        <taxon>Oxalobacteraceae</taxon>
        <taxon>Herbaspirillum</taxon>
    </lineage>
</organism>
<evidence type="ECO:0000313" key="3">
    <source>
        <dbReference type="Proteomes" id="UP000501648"/>
    </source>
</evidence>
<dbReference type="Proteomes" id="UP000501648">
    <property type="component" value="Chromosome"/>
</dbReference>
<proteinExistence type="inferred from homology"/>
<dbReference type="SUPFAM" id="SSF53681">
    <property type="entry name" value="Aspartate/glutamate racemase"/>
    <property type="match status" value="1"/>
</dbReference>
<dbReference type="RefSeq" id="WP_017454048.1">
    <property type="nucleotide sequence ID" value="NZ_CP008956.1"/>
</dbReference>
<reference evidence="2 3" key="1">
    <citation type="journal article" date="2012" name="J. Bacteriol.">
        <title>Genome sequence of the pathogenic Herbaspirillum seropedicae strain Os34, isolated from rice roots.</title>
        <authorList>
            <person name="Ye W."/>
            <person name="Ye S."/>
            <person name="Liu J."/>
            <person name="Chang S."/>
            <person name="Chen M."/>
            <person name="Zhu B."/>
            <person name="Guo L."/>
            <person name="An Q."/>
        </authorList>
    </citation>
    <scope>NUCLEOTIDE SEQUENCE [LARGE SCALE GENOMIC DNA]</scope>
    <source>
        <strain evidence="2 3">Os34</strain>
    </source>
</reference>
<dbReference type="EMBL" id="CP008956">
    <property type="protein sequence ID" value="QJQ00052.1"/>
    <property type="molecule type" value="Genomic_DNA"/>
</dbReference>
<dbReference type="InterPro" id="IPR052186">
    <property type="entry name" value="Hydantoin_racemase-like"/>
</dbReference>
<dbReference type="Gene3D" id="3.40.50.12500">
    <property type="match status" value="1"/>
</dbReference>